<dbReference type="InterPro" id="IPR015854">
    <property type="entry name" value="ABC_transpr_LolD-like"/>
</dbReference>
<dbReference type="GO" id="GO:0016787">
    <property type="term" value="F:hydrolase activity"/>
    <property type="evidence" value="ECO:0007669"/>
    <property type="project" value="UniProtKB-KW"/>
</dbReference>
<organism evidence="5 6">
    <name type="scientific">Brooklawnia cerclae</name>
    <dbReference type="NCBI Taxonomy" id="349934"/>
    <lineage>
        <taxon>Bacteria</taxon>
        <taxon>Bacillati</taxon>
        <taxon>Actinomycetota</taxon>
        <taxon>Actinomycetes</taxon>
        <taxon>Propionibacteriales</taxon>
        <taxon>Propionibacteriaceae</taxon>
        <taxon>Brooklawnia</taxon>
    </lineage>
</organism>
<dbReference type="PANTHER" id="PTHR24220">
    <property type="entry name" value="IMPORT ATP-BINDING PROTEIN"/>
    <property type="match status" value="1"/>
</dbReference>
<proteinExistence type="inferred from homology"/>
<keyword evidence="2" id="KW-0547">Nucleotide-binding</keyword>
<evidence type="ECO:0000256" key="3">
    <source>
        <dbReference type="ARBA" id="ARBA00022840"/>
    </source>
</evidence>
<reference evidence="5 6" key="1">
    <citation type="submission" date="2020-02" db="EMBL/GenBank/DDBJ databases">
        <title>Sequencing the genomes of 1000 actinobacteria strains.</title>
        <authorList>
            <person name="Klenk H.-P."/>
        </authorList>
    </citation>
    <scope>NUCLEOTIDE SEQUENCE [LARGE SCALE GENOMIC DNA]</scope>
    <source>
        <strain evidence="5 6">DSM 19609</strain>
    </source>
</reference>
<dbReference type="PROSITE" id="PS00211">
    <property type="entry name" value="ABC_TRANSPORTER_1"/>
    <property type="match status" value="1"/>
</dbReference>
<accession>A0ABX0SG58</accession>
<evidence type="ECO:0000256" key="1">
    <source>
        <dbReference type="ARBA" id="ARBA00005417"/>
    </source>
</evidence>
<dbReference type="GO" id="GO:0005524">
    <property type="term" value="F:ATP binding"/>
    <property type="evidence" value="ECO:0007669"/>
    <property type="project" value="UniProtKB-KW"/>
</dbReference>
<dbReference type="InterPro" id="IPR003439">
    <property type="entry name" value="ABC_transporter-like_ATP-bd"/>
</dbReference>
<feature type="domain" description="ABC transporter" evidence="4">
    <location>
        <begin position="2"/>
        <end position="211"/>
    </location>
</feature>
<dbReference type="SUPFAM" id="SSF52540">
    <property type="entry name" value="P-loop containing nucleoside triphosphate hydrolases"/>
    <property type="match status" value="1"/>
</dbReference>
<dbReference type="EMBL" id="JAAMOZ010000001">
    <property type="protein sequence ID" value="NIH55616.1"/>
    <property type="molecule type" value="Genomic_DNA"/>
</dbReference>
<dbReference type="SMART" id="SM00382">
    <property type="entry name" value="AAA"/>
    <property type="match status" value="1"/>
</dbReference>
<dbReference type="PROSITE" id="PS50893">
    <property type="entry name" value="ABC_TRANSPORTER_2"/>
    <property type="match status" value="1"/>
</dbReference>
<protein>
    <submittedName>
        <fullName evidence="5">ABC transport system ATP-binding protein/lipoprotein-releasing system ATP-binding protein</fullName>
        <ecNumber evidence="5">3.6.3.-</ecNumber>
    </submittedName>
</protein>
<evidence type="ECO:0000313" key="6">
    <source>
        <dbReference type="Proteomes" id="UP000749311"/>
    </source>
</evidence>
<evidence type="ECO:0000256" key="2">
    <source>
        <dbReference type="ARBA" id="ARBA00022741"/>
    </source>
</evidence>
<comment type="caution">
    <text evidence="5">The sequence shown here is derived from an EMBL/GenBank/DDBJ whole genome shotgun (WGS) entry which is preliminary data.</text>
</comment>
<dbReference type="Proteomes" id="UP000749311">
    <property type="component" value="Unassembled WGS sequence"/>
</dbReference>
<dbReference type="InterPro" id="IPR017871">
    <property type="entry name" value="ABC_transporter-like_CS"/>
</dbReference>
<keyword evidence="5" id="KW-0378">Hydrolase</keyword>
<dbReference type="Gene3D" id="3.40.50.300">
    <property type="entry name" value="P-loop containing nucleotide triphosphate hydrolases"/>
    <property type="match status" value="1"/>
</dbReference>
<evidence type="ECO:0000259" key="4">
    <source>
        <dbReference type="PROSITE" id="PS50893"/>
    </source>
</evidence>
<evidence type="ECO:0000313" key="5">
    <source>
        <dbReference type="EMBL" id="NIH55616.1"/>
    </source>
</evidence>
<dbReference type="Pfam" id="PF00005">
    <property type="entry name" value="ABC_tran"/>
    <property type="match status" value="1"/>
</dbReference>
<dbReference type="InterPro" id="IPR003593">
    <property type="entry name" value="AAA+_ATPase"/>
</dbReference>
<dbReference type="InterPro" id="IPR027417">
    <property type="entry name" value="P-loop_NTPase"/>
</dbReference>
<comment type="similarity">
    <text evidence="1">Belongs to the ABC transporter superfamily.</text>
</comment>
<dbReference type="PANTHER" id="PTHR24220:SF689">
    <property type="entry name" value="LIPOPROTEIN-RELEASING SYSTEM ATP-BINDING PROTEIN LOLD"/>
    <property type="match status" value="1"/>
</dbReference>
<keyword evidence="6" id="KW-1185">Reference proteome</keyword>
<dbReference type="RefSeq" id="WP_208390393.1">
    <property type="nucleotide sequence ID" value="NZ_BAAAOO010000012.1"/>
</dbReference>
<keyword evidence="3 5" id="KW-0067">ATP-binding</keyword>
<name>A0ABX0SG58_9ACTN</name>
<dbReference type="EC" id="3.6.3.-" evidence="5"/>
<sequence>MLAVQDVRFAYRHGAEELFGGLSCTFTTGAVTAITGASGRGKSTLLYLLGLMLRPTSGAVLLGDIRVDHLPDARRAELRAQRLGFVFQDAALDPARTILDSVVEPALYAGSHRRDVTGRARDLLERLGVAERADHRPGEISGGQAQRVAVARALINSPAVVLADEPTGNLDHDNAAIVLAALRGAARDGAATIIATHDDFVLQHCDQRVEL</sequence>
<gene>
    <name evidence="5" type="ORF">FB473_000261</name>
</gene>